<evidence type="ECO:0000259" key="5">
    <source>
        <dbReference type="Pfam" id="PF03150"/>
    </source>
</evidence>
<evidence type="ECO:0000313" key="7">
    <source>
        <dbReference type="Proteomes" id="UP000321026"/>
    </source>
</evidence>
<feature type="domain" description="Di-haem cytochrome c peroxidase" evidence="5">
    <location>
        <begin position="43"/>
        <end position="146"/>
    </location>
</feature>
<sequence length="338" mass="36807">MRRLLALLVGLGATLAAGVAPANGAEELWEPACPAGRTCPSKEIIGLGRSLFLSPAISPVRRSCATCHEPAYGYGASATTTLRFKDLPRSIPSLLNLSHHRWYFWDGRTDQLWQQALGPLESEAEMNSHRLFMVAAVESDSRLRAAAVAGGALDSQELIALRTTVGHPSIGDCLGTDSCERVWQALSGDQRAVVEATAHKLLLSLAAFQLSLKSRWTTYDDYLASGKGLSDQQLRGMKLFFGEARCSSCHSGPAMTDAGFHNLLLPSPPGRAVEDPGRFHGIQHLRALVTSGDMGYVPSEITMHLDMNNSVWGQFKTPSIRNIEGRSEFMHNCTFRRS</sequence>
<evidence type="ECO:0000256" key="4">
    <source>
        <dbReference type="SAM" id="SignalP"/>
    </source>
</evidence>
<evidence type="ECO:0000313" key="6">
    <source>
        <dbReference type="EMBL" id="TXG75895.1"/>
    </source>
</evidence>
<comment type="caution">
    <text evidence="6">The sequence shown here is derived from an EMBL/GenBank/DDBJ whole genome shotgun (WGS) entry which is preliminary data.</text>
</comment>
<dbReference type="GO" id="GO:0009055">
    <property type="term" value="F:electron transfer activity"/>
    <property type="evidence" value="ECO:0007669"/>
    <property type="project" value="InterPro"/>
</dbReference>
<dbReference type="Gene3D" id="1.10.760.10">
    <property type="entry name" value="Cytochrome c-like domain"/>
    <property type="match status" value="2"/>
</dbReference>
<feature type="signal peptide" evidence="4">
    <location>
        <begin position="1"/>
        <end position="22"/>
    </location>
</feature>
<dbReference type="GO" id="GO:0020037">
    <property type="term" value="F:heme binding"/>
    <property type="evidence" value="ECO:0007669"/>
    <property type="project" value="InterPro"/>
</dbReference>
<dbReference type="InterPro" id="IPR051395">
    <property type="entry name" value="Cytochrome_c_Peroxidase/MauG"/>
</dbReference>
<reference evidence="6 7" key="1">
    <citation type="submission" date="2018-09" db="EMBL/GenBank/DDBJ databases">
        <title>Metagenome Assembled Genomes from an Advanced Water Purification Facility.</title>
        <authorList>
            <person name="Stamps B.W."/>
            <person name="Spear J.R."/>
        </authorList>
    </citation>
    <scope>NUCLEOTIDE SEQUENCE [LARGE SCALE GENOMIC DNA]</scope>
    <source>
        <strain evidence="6">Bin_63_2</strain>
    </source>
</reference>
<protein>
    <recommendedName>
        <fullName evidence="5">Di-haem cytochrome c peroxidase domain-containing protein</fullName>
    </recommendedName>
</protein>
<feature type="chain" id="PRO_5022811775" description="Di-haem cytochrome c peroxidase domain-containing protein" evidence="4">
    <location>
        <begin position="23"/>
        <end position="338"/>
    </location>
</feature>
<name>A0A5C7J2Z8_9BACT</name>
<keyword evidence="2 4" id="KW-0732">Signal</keyword>
<dbReference type="Pfam" id="PF03150">
    <property type="entry name" value="CCP_MauG"/>
    <property type="match status" value="1"/>
</dbReference>
<gene>
    <name evidence="6" type="ORF">E6Q11_06070</name>
</gene>
<proteinExistence type="predicted"/>
<evidence type="ECO:0000256" key="3">
    <source>
        <dbReference type="ARBA" id="ARBA00023002"/>
    </source>
</evidence>
<accession>A0A5C7J2Z8</accession>
<dbReference type="InterPro" id="IPR036909">
    <property type="entry name" value="Cyt_c-like_dom_sf"/>
</dbReference>
<organism evidence="6 7">
    <name type="scientific">Candidatus Dojkabacteria bacterium</name>
    <dbReference type="NCBI Taxonomy" id="2099670"/>
    <lineage>
        <taxon>Bacteria</taxon>
        <taxon>Candidatus Dojkabacteria</taxon>
    </lineage>
</organism>
<evidence type="ECO:0000256" key="1">
    <source>
        <dbReference type="ARBA" id="ARBA00004196"/>
    </source>
</evidence>
<dbReference type="PANTHER" id="PTHR30600">
    <property type="entry name" value="CYTOCHROME C PEROXIDASE-RELATED"/>
    <property type="match status" value="1"/>
</dbReference>
<keyword evidence="3" id="KW-0560">Oxidoreductase</keyword>
<dbReference type="EMBL" id="SSDS01000095">
    <property type="protein sequence ID" value="TXG75895.1"/>
    <property type="molecule type" value="Genomic_DNA"/>
</dbReference>
<dbReference type="Proteomes" id="UP000321026">
    <property type="component" value="Unassembled WGS sequence"/>
</dbReference>
<dbReference type="PANTHER" id="PTHR30600:SF10">
    <property type="entry name" value="BLL6722 PROTEIN"/>
    <property type="match status" value="1"/>
</dbReference>
<dbReference type="SUPFAM" id="SSF46626">
    <property type="entry name" value="Cytochrome c"/>
    <property type="match status" value="2"/>
</dbReference>
<comment type="subcellular location">
    <subcellularLocation>
        <location evidence="1">Cell envelope</location>
    </subcellularLocation>
</comment>
<dbReference type="AlphaFoldDB" id="A0A5C7J2Z8"/>
<dbReference type="GO" id="GO:0030313">
    <property type="term" value="C:cell envelope"/>
    <property type="evidence" value="ECO:0007669"/>
    <property type="project" value="UniProtKB-SubCell"/>
</dbReference>
<evidence type="ECO:0000256" key="2">
    <source>
        <dbReference type="ARBA" id="ARBA00022729"/>
    </source>
</evidence>
<dbReference type="GO" id="GO:0004130">
    <property type="term" value="F:cytochrome-c peroxidase activity"/>
    <property type="evidence" value="ECO:0007669"/>
    <property type="project" value="TreeGrafter"/>
</dbReference>
<dbReference type="InterPro" id="IPR004852">
    <property type="entry name" value="Di-haem_cyt_c_peroxidsae"/>
</dbReference>